<sequence>MVIRTVAVLKAKKEQAEEVGKVLAEGAKAVKLNEPGCIEYTLLQDKSDPTVFIFVEQWKDEAAVEAHRAAPHFIEMNKKLKGKMGGAPSIHRVEPKA</sequence>
<keyword evidence="3" id="KW-1185">Reference proteome</keyword>
<dbReference type="InterPro" id="IPR011008">
    <property type="entry name" value="Dimeric_a/b-barrel"/>
</dbReference>
<dbReference type="PROSITE" id="PS51725">
    <property type="entry name" value="ABM"/>
    <property type="match status" value="1"/>
</dbReference>
<evidence type="ECO:0000259" key="1">
    <source>
        <dbReference type="PROSITE" id="PS51725"/>
    </source>
</evidence>
<dbReference type="STRING" id="1344416.A0A139A1B1"/>
<dbReference type="InterPro" id="IPR007138">
    <property type="entry name" value="ABM_dom"/>
</dbReference>
<dbReference type="PANTHER" id="PTHR33336:SF15">
    <property type="entry name" value="ABM DOMAIN-CONTAINING PROTEIN"/>
    <property type="match status" value="1"/>
</dbReference>
<organism evidence="2 3">
    <name type="scientific">Gonapodya prolifera (strain JEL478)</name>
    <name type="common">Monoblepharis prolifera</name>
    <dbReference type="NCBI Taxonomy" id="1344416"/>
    <lineage>
        <taxon>Eukaryota</taxon>
        <taxon>Fungi</taxon>
        <taxon>Fungi incertae sedis</taxon>
        <taxon>Chytridiomycota</taxon>
        <taxon>Chytridiomycota incertae sedis</taxon>
        <taxon>Monoblepharidomycetes</taxon>
        <taxon>Monoblepharidales</taxon>
        <taxon>Gonapodyaceae</taxon>
        <taxon>Gonapodya</taxon>
    </lineage>
</organism>
<dbReference type="InterPro" id="IPR050744">
    <property type="entry name" value="AI-2_Isomerase_LsrG"/>
</dbReference>
<protein>
    <submittedName>
        <fullName evidence="2">ABM-domain-containing protein</fullName>
    </submittedName>
</protein>
<dbReference type="GO" id="GO:0003824">
    <property type="term" value="F:catalytic activity"/>
    <property type="evidence" value="ECO:0007669"/>
    <property type="project" value="TreeGrafter"/>
</dbReference>
<proteinExistence type="predicted"/>
<dbReference type="Pfam" id="PF03992">
    <property type="entry name" value="ABM"/>
    <property type="match status" value="1"/>
</dbReference>
<dbReference type="EMBL" id="KQ965820">
    <property type="protein sequence ID" value="KXS10542.1"/>
    <property type="molecule type" value="Genomic_DNA"/>
</dbReference>
<dbReference type="Gene3D" id="3.30.70.100">
    <property type="match status" value="1"/>
</dbReference>
<dbReference type="AlphaFoldDB" id="A0A139A1B1"/>
<dbReference type="Proteomes" id="UP000070544">
    <property type="component" value="Unassembled WGS sequence"/>
</dbReference>
<evidence type="ECO:0000313" key="3">
    <source>
        <dbReference type="Proteomes" id="UP000070544"/>
    </source>
</evidence>
<dbReference type="OrthoDB" id="10011777at2759"/>
<name>A0A139A1B1_GONPJ</name>
<gene>
    <name evidence="2" type="ORF">M427DRAFT_73823</name>
</gene>
<reference evidence="2 3" key="1">
    <citation type="journal article" date="2015" name="Genome Biol. Evol.">
        <title>Phylogenomic analyses indicate that early fungi evolved digesting cell walls of algal ancestors of land plants.</title>
        <authorList>
            <person name="Chang Y."/>
            <person name="Wang S."/>
            <person name="Sekimoto S."/>
            <person name="Aerts A.L."/>
            <person name="Choi C."/>
            <person name="Clum A."/>
            <person name="LaButti K.M."/>
            <person name="Lindquist E.A."/>
            <person name="Yee Ngan C."/>
            <person name="Ohm R.A."/>
            <person name="Salamov A.A."/>
            <person name="Grigoriev I.V."/>
            <person name="Spatafora J.W."/>
            <person name="Berbee M.L."/>
        </authorList>
    </citation>
    <scope>NUCLEOTIDE SEQUENCE [LARGE SCALE GENOMIC DNA]</scope>
    <source>
        <strain evidence="2 3">JEL478</strain>
    </source>
</reference>
<accession>A0A139A1B1</accession>
<feature type="domain" description="ABM" evidence="1">
    <location>
        <begin position="3"/>
        <end position="93"/>
    </location>
</feature>
<dbReference type="SUPFAM" id="SSF54909">
    <property type="entry name" value="Dimeric alpha+beta barrel"/>
    <property type="match status" value="1"/>
</dbReference>
<evidence type="ECO:0000313" key="2">
    <source>
        <dbReference type="EMBL" id="KXS10542.1"/>
    </source>
</evidence>
<dbReference type="PANTHER" id="PTHR33336">
    <property type="entry name" value="QUINOL MONOOXYGENASE YGIN-RELATED"/>
    <property type="match status" value="1"/>
</dbReference>